<dbReference type="Gene3D" id="3.60.10.10">
    <property type="entry name" value="Endonuclease/exonuclease/phosphatase"/>
    <property type="match status" value="1"/>
</dbReference>
<accession>A0A7M7PGG4</accession>
<dbReference type="GO" id="GO:0003824">
    <property type="term" value="F:catalytic activity"/>
    <property type="evidence" value="ECO:0007669"/>
    <property type="project" value="InterPro"/>
</dbReference>
<dbReference type="OMA" id="DITIIME"/>
<dbReference type="AlphaFoldDB" id="A0A7M7PGG4"/>
<feature type="compositionally biased region" description="Polar residues" evidence="1">
    <location>
        <begin position="1"/>
        <end position="17"/>
    </location>
</feature>
<dbReference type="Pfam" id="PF14529">
    <property type="entry name" value="Exo_endo_phos_2"/>
    <property type="match status" value="1"/>
</dbReference>
<sequence>MTNTNKQRPPVPSSSIVPDQGGGPIKQGAGGAKNPWVRTGHQWKPNIATYNVRSLLQEERLLELEEELQGIKWDIVGLGEARRRGEELTVLKSGHHFYHIGKKNKIEAGVGFLVHKSIAGNISEIKGINERLAQITIKINKRYKIKIIQVYAPTSTHDDEEVENLYEEITDVMKCSKTQFTIVMGDFNAKVGKREEGEGSTIGPFGSGQRNDRGDRLLEFAISNKMKIMNTFFKKEASRKWTWKSPGRNTKNEIDFILTDNPHIIQDVKTISKVNVGSDHRIVMGKMKINTRLERQKLLKPKQSSINLEKLKEKRTEFQLELKNQFQLLTDKCTDEEGNRSLETWTDLLVEKTQETAIKIAGKKPKTCENKISESTRKLMEKRRNMKSEGIGIQNVEYVETCKTVRKKLREDIRSYNATMIKSTIEENRSLKKTYKKLAHGKQKITNLLDRYGQEITDQDQILQRIEEFYEQLYNSNKETEDPGEPR</sequence>
<feature type="region of interest" description="Disordered" evidence="1">
    <location>
        <begin position="1"/>
        <end position="40"/>
    </location>
</feature>
<dbReference type="Proteomes" id="UP000007110">
    <property type="component" value="Unassembled WGS sequence"/>
</dbReference>
<dbReference type="CDD" id="cd09076">
    <property type="entry name" value="L1-EN"/>
    <property type="match status" value="1"/>
</dbReference>
<dbReference type="KEGG" id="spu:115928190"/>
<evidence type="ECO:0000259" key="2">
    <source>
        <dbReference type="Pfam" id="PF14529"/>
    </source>
</evidence>
<dbReference type="RefSeq" id="XP_030850967.1">
    <property type="nucleotide sequence ID" value="XM_030995107.1"/>
</dbReference>
<dbReference type="GeneID" id="115928190"/>
<evidence type="ECO:0000313" key="4">
    <source>
        <dbReference type="Proteomes" id="UP000007110"/>
    </source>
</evidence>
<dbReference type="InterPro" id="IPR036691">
    <property type="entry name" value="Endo/exonu/phosph_ase_sf"/>
</dbReference>
<dbReference type="PANTHER" id="PTHR23227:SF67">
    <property type="entry name" value="CRANIOFACIAL DEVELOPMENT PROTEIN 2-LIKE"/>
    <property type="match status" value="1"/>
</dbReference>
<name>A0A7M7PGG4_STRPU</name>
<evidence type="ECO:0000256" key="1">
    <source>
        <dbReference type="SAM" id="MobiDB-lite"/>
    </source>
</evidence>
<protein>
    <recommendedName>
        <fullName evidence="2">Endonuclease/exonuclease/phosphatase domain-containing protein</fullName>
    </recommendedName>
</protein>
<organism evidence="3 4">
    <name type="scientific">Strongylocentrotus purpuratus</name>
    <name type="common">Purple sea urchin</name>
    <dbReference type="NCBI Taxonomy" id="7668"/>
    <lineage>
        <taxon>Eukaryota</taxon>
        <taxon>Metazoa</taxon>
        <taxon>Echinodermata</taxon>
        <taxon>Eleutherozoa</taxon>
        <taxon>Echinozoa</taxon>
        <taxon>Echinoidea</taxon>
        <taxon>Euechinoidea</taxon>
        <taxon>Echinacea</taxon>
        <taxon>Camarodonta</taxon>
        <taxon>Echinidea</taxon>
        <taxon>Strongylocentrotidae</taxon>
        <taxon>Strongylocentrotus</taxon>
    </lineage>
</organism>
<dbReference type="SUPFAM" id="SSF56219">
    <property type="entry name" value="DNase I-like"/>
    <property type="match status" value="1"/>
</dbReference>
<keyword evidence="4" id="KW-1185">Reference proteome</keyword>
<dbReference type="PANTHER" id="PTHR23227">
    <property type="entry name" value="BUCENTAUR RELATED"/>
    <property type="match status" value="1"/>
</dbReference>
<proteinExistence type="predicted"/>
<reference evidence="4" key="1">
    <citation type="submission" date="2015-02" db="EMBL/GenBank/DDBJ databases">
        <title>Genome sequencing for Strongylocentrotus purpuratus.</title>
        <authorList>
            <person name="Murali S."/>
            <person name="Liu Y."/>
            <person name="Vee V."/>
            <person name="English A."/>
            <person name="Wang M."/>
            <person name="Skinner E."/>
            <person name="Han Y."/>
            <person name="Muzny D.M."/>
            <person name="Worley K.C."/>
            <person name="Gibbs R.A."/>
        </authorList>
    </citation>
    <scope>NUCLEOTIDE SEQUENCE</scope>
</reference>
<feature type="compositionally biased region" description="Gly residues" evidence="1">
    <location>
        <begin position="20"/>
        <end position="31"/>
    </location>
</feature>
<dbReference type="OrthoDB" id="407509at2759"/>
<evidence type="ECO:0000313" key="3">
    <source>
        <dbReference type="EnsemblMetazoa" id="XP_030850967"/>
    </source>
</evidence>
<feature type="domain" description="Endonuclease/exonuclease/phosphatase" evidence="2">
    <location>
        <begin position="145"/>
        <end position="283"/>
    </location>
</feature>
<dbReference type="InterPro" id="IPR027124">
    <property type="entry name" value="Swc5/CFDP1/2"/>
</dbReference>
<dbReference type="InParanoid" id="A0A7M7PGG4"/>
<dbReference type="EnsemblMetazoa" id="XM_030995107">
    <property type="protein sequence ID" value="XP_030850967"/>
    <property type="gene ID" value="LOC115928190"/>
</dbReference>
<reference evidence="3" key="2">
    <citation type="submission" date="2021-01" db="UniProtKB">
        <authorList>
            <consortium name="EnsemblMetazoa"/>
        </authorList>
    </citation>
    <scope>IDENTIFICATION</scope>
</reference>
<dbReference type="InterPro" id="IPR005135">
    <property type="entry name" value="Endo/exonuclease/phosphatase"/>
</dbReference>